<evidence type="ECO:0000256" key="1">
    <source>
        <dbReference type="SAM" id="Phobius"/>
    </source>
</evidence>
<keyword evidence="1" id="KW-1133">Transmembrane helix</keyword>
<sequence length="86" mass="9548">MFSFLATLFFMLLLGKKVLVPYVSTLGLAVLLVIFHFAIDIDTIPVLITLFVTAPLLIRFRYSALTHSAFVICVLLPSLCAYSLLP</sequence>
<evidence type="ECO:0000313" key="2">
    <source>
        <dbReference type="EMBL" id="QIH43528.1"/>
    </source>
</evidence>
<dbReference type="Proteomes" id="UP000503003">
    <property type="component" value="Chromosome 2"/>
</dbReference>
<name>A0A6G7CNA1_9VIBR</name>
<proteinExistence type="predicted"/>
<accession>A0A6G7CNA1</accession>
<dbReference type="EMBL" id="CP049332">
    <property type="protein sequence ID" value="QIH43528.1"/>
    <property type="molecule type" value="Genomic_DNA"/>
</dbReference>
<dbReference type="KEGG" id="vzi:G5S32_16155"/>
<evidence type="ECO:0000313" key="3">
    <source>
        <dbReference type="Proteomes" id="UP000503003"/>
    </source>
</evidence>
<keyword evidence="1" id="KW-0472">Membrane</keyword>
<keyword evidence="3" id="KW-1185">Reference proteome</keyword>
<reference evidence="2 3" key="1">
    <citation type="submission" date="2020-02" db="EMBL/GenBank/DDBJ databases">
        <title>A complete genome of a marine bacterium Vibrio sp. ZWAL4003 isolated from the mangrove sediment with the ability to degrade polysaccharides.</title>
        <authorList>
            <person name="Wu J."/>
            <person name="Qu W."/>
            <person name="Zeng R."/>
        </authorList>
    </citation>
    <scope>NUCLEOTIDE SEQUENCE [LARGE SCALE GENOMIC DNA]</scope>
    <source>
        <strain evidence="2 3">ZWAL4003</strain>
    </source>
</reference>
<gene>
    <name evidence="2" type="ORF">G5S32_16155</name>
</gene>
<protein>
    <submittedName>
        <fullName evidence="2">Uncharacterized protein</fullName>
    </submittedName>
</protein>
<organism evidence="2 3">
    <name type="scientific">Vibrio ziniensis</name>
    <dbReference type="NCBI Taxonomy" id="2711221"/>
    <lineage>
        <taxon>Bacteria</taxon>
        <taxon>Pseudomonadati</taxon>
        <taxon>Pseudomonadota</taxon>
        <taxon>Gammaproteobacteria</taxon>
        <taxon>Vibrionales</taxon>
        <taxon>Vibrionaceae</taxon>
        <taxon>Vibrio</taxon>
    </lineage>
</organism>
<dbReference type="RefSeq" id="WP_165313083.1">
    <property type="nucleotide sequence ID" value="NZ_CP049332.1"/>
</dbReference>
<keyword evidence="1" id="KW-0812">Transmembrane</keyword>
<feature type="transmembrane region" description="Helical" evidence="1">
    <location>
        <begin position="64"/>
        <end position="85"/>
    </location>
</feature>
<dbReference type="AlphaFoldDB" id="A0A6G7CNA1"/>